<evidence type="ECO:0000313" key="3">
    <source>
        <dbReference type="Proteomes" id="UP001175227"/>
    </source>
</evidence>
<dbReference type="Proteomes" id="UP001175227">
    <property type="component" value="Unassembled WGS sequence"/>
</dbReference>
<sequence length="96" mass="11254">MTTWVRRASPSFEERRAAHNESSRRSYIKNRTLINERRREIYRNQKRHASSVKRPLEPLVRKAARLLEVEVNSGHSHAQRSSELAEAMDSIDRLAT</sequence>
<feature type="region of interest" description="Disordered" evidence="1">
    <location>
        <begin position="71"/>
        <end position="96"/>
    </location>
</feature>
<comment type="caution">
    <text evidence="2">The sequence shown here is derived from an EMBL/GenBank/DDBJ whole genome shotgun (WGS) entry which is preliminary data.</text>
</comment>
<dbReference type="EMBL" id="JAUEPR010000127">
    <property type="protein sequence ID" value="KAK0462680.1"/>
    <property type="molecule type" value="Genomic_DNA"/>
</dbReference>
<feature type="compositionally biased region" description="Basic and acidic residues" evidence="1">
    <location>
        <begin position="12"/>
        <end position="24"/>
    </location>
</feature>
<accession>A0AA39NBQ4</accession>
<name>A0AA39NBQ4_9AGAR</name>
<gene>
    <name evidence="2" type="ORF">IW261DRAFT_1576334</name>
</gene>
<feature type="region of interest" description="Disordered" evidence="1">
    <location>
        <begin position="1"/>
        <end position="30"/>
    </location>
</feature>
<organism evidence="2 3">
    <name type="scientific">Armillaria novae-zelandiae</name>
    <dbReference type="NCBI Taxonomy" id="153914"/>
    <lineage>
        <taxon>Eukaryota</taxon>
        <taxon>Fungi</taxon>
        <taxon>Dikarya</taxon>
        <taxon>Basidiomycota</taxon>
        <taxon>Agaricomycotina</taxon>
        <taxon>Agaricomycetes</taxon>
        <taxon>Agaricomycetidae</taxon>
        <taxon>Agaricales</taxon>
        <taxon>Marasmiineae</taxon>
        <taxon>Physalacriaceae</taxon>
        <taxon>Armillaria</taxon>
    </lineage>
</organism>
<evidence type="ECO:0000256" key="1">
    <source>
        <dbReference type="SAM" id="MobiDB-lite"/>
    </source>
</evidence>
<keyword evidence="3" id="KW-1185">Reference proteome</keyword>
<reference evidence="2" key="1">
    <citation type="submission" date="2023-06" db="EMBL/GenBank/DDBJ databases">
        <authorList>
            <consortium name="Lawrence Berkeley National Laboratory"/>
            <person name="Ahrendt S."/>
            <person name="Sahu N."/>
            <person name="Indic B."/>
            <person name="Wong-Bajracharya J."/>
            <person name="Merenyi Z."/>
            <person name="Ke H.-M."/>
            <person name="Monk M."/>
            <person name="Kocsube S."/>
            <person name="Drula E."/>
            <person name="Lipzen A."/>
            <person name="Balint B."/>
            <person name="Henrissat B."/>
            <person name="Andreopoulos B."/>
            <person name="Martin F.M."/>
            <person name="Harder C.B."/>
            <person name="Rigling D."/>
            <person name="Ford K.L."/>
            <person name="Foster G.D."/>
            <person name="Pangilinan J."/>
            <person name="Papanicolaou A."/>
            <person name="Barry K."/>
            <person name="LaButti K."/>
            <person name="Viragh M."/>
            <person name="Koriabine M."/>
            <person name="Yan M."/>
            <person name="Riley R."/>
            <person name="Champramary S."/>
            <person name="Plett K.L."/>
            <person name="Tsai I.J."/>
            <person name="Slot J."/>
            <person name="Sipos G."/>
            <person name="Plett J."/>
            <person name="Nagy L.G."/>
            <person name="Grigoriev I.V."/>
        </authorList>
    </citation>
    <scope>NUCLEOTIDE SEQUENCE</scope>
    <source>
        <strain evidence="2">ICMP 16352</strain>
    </source>
</reference>
<dbReference type="AlphaFoldDB" id="A0AA39NBQ4"/>
<protein>
    <submittedName>
        <fullName evidence="2">Uncharacterized protein</fullName>
    </submittedName>
</protein>
<feature type="compositionally biased region" description="Polar residues" evidence="1">
    <location>
        <begin position="73"/>
        <end position="82"/>
    </location>
</feature>
<evidence type="ECO:0000313" key="2">
    <source>
        <dbReference type="EMBL" id="KAK0462680.1"/>
    </source>
</evidence>
<proteinExistence type="predicted"/>